<feature type="active site" description="Proton acceptor" evidence="5">
    <location>
        <position position="46"/>
    </location>
</feature>
<dbReference type="InterPro" id="IPR006710">
    <property type="entry name" value="Glyco_hydro_43"/>
</dbReference>
<dbReference type="PANTHER" id="PTHR43301">
    <property type="entry name" value="ARABINAN ENDO-1,5-ALPHA-L-ARABINOSIDASE"/>
    <property type="match status" value="1"/>
</dbReference>
<dbReference type="SUPFAM" id="SSF49899">
    <property type="entry name" value="Concanavalin A-like lectins/glucanases"/>
    <property type="match status" value="1"/>
</dbReference>
<dbReference type="GO" id="GO:0046558">
    <property type="term" value="F:arabinan endo-1,5-alpha-L-arabinosidase activity"/>
    <property type="evidence" value="ECO:0007669"/>
    <property type="project" value="UniProtKB-EC"/>
</dbReference>
<comment type="pathway">
    <text evidence="1">Glycan metabolism; L-arabinan degradation.</text>
</comment>
<sequence>MVRIKYECRGGFMRFCDAAILLLIVFSSLAPALEEDVNQGMKHVHDPSMIYSEGFYYVFSTGSGISIRRSSDLKHWTYIGRVFSDIPSWVQDKVEGVSGFWAPDITYHNGKYYICYSASTFGSQTSVLGLASNATLNPTDPNYQWVDEGEIIDSPPADPPAYNAIDGAFVKDESSNMWLTFGSFWEGIMLTRLDNSTLKPASSPAEIHQIARRSNSSAIEAPYITYRNGWYYLFVNWDHCCRGTDSTYKIVVGRSESIEGPYKDKNGEPLLQGTGGTLFAGDSGRWIGPGHADITTVDGQNYFTYHAYDGLDEGTPTLRVNYLQFDQQDWPVMGDSLTQPEDLPDGITVAHWNFDNGPAGTPMNNSGYTGQLSVPDLSGNDYGLYAWDDFYGPLFSQEGQTPSGLGLSCRLSGGQDVYTKDDAINNWSPEVWTIELAVKLDNPGGWQTFIGRDGSSQGETEADFYLQKNGVNDRFRINFDTVGGQRYILDSEFPAQAGQWYYLAAVSNGEQLKMYADKLDGEGSQVVGRMQMDASSNNSLAASGYNWTIGRGWYNGVYTNHVSGFIDDVRFSSEALEPSEFLHYQCGAWGYLEFDYNQDCFVDIHDFSLFAPSWAGSIDQLESFSAQWLETSNPYYN</sequence>
<dbReference type="GO" id="GO:0005975">
    <property type="term" value="P:carbohydrate metabolic process"/>
    <property type="evidence" value="ECO:0007669"/>
    <property type="project" value="InterPro"/>
</dbReference>
<comment type="similarity">
    <text evidence="2">Belongs to the glycosyl hydrolase 43 family.</text>
</comment>
<dbReference type="AlphaFoldDB" id="A0A1W6LJ99"/>
<dbReference type="PANTHER" id="PTHR43301:SF3">
    <property type="entry name" value="ARABINAN ENDO-1,5-ALPHA-L-ARABINOSIDASE A-RELATED"/>
    <property type="match status" value="1"/>
</dbReference>
<evidence type="ECO:0000256" key="1">
    <source>
        <dbReference type="ARBA" id="ARBA00004834"/>
    </source>
</evidence>
<dbReference type="CDD" id="cd08998">
    <property type="entry name" value="GH43_Arb43a-like"/>
    <property type="match status" value="1"/>
</dbReference>
<evidence type="ECO:0000313" key="8">
    <source>
        <dbReference type="Proteomes" id="UP000193334"/>
    </source>
</evidence>
<proteinExistence type="inferred from homology"/>
<dbReference type="Pfam" id="PF13385">
    <property type="entry name" value="Laminin_G_3"/>
    <property type="match status" value="1"/>
</dbReference>
<dbReference type="EC" id="3.2.1.99" evidence="7"/>
<evidence type="ECO:0000256" key="4">
    <source>
        <dbReference type="ARBA" id="ARBA00023295"/>
    </source>
</evidence>
<dbReference type="InterPro" id="IPR050727">
    <property type="entry name" value="GH43_arabinanases"/>
</dbReference>
<dbReference type="Gene3D" id="2.115.10.20">
    <property type="entry name" value="Glycosyl hydrolase domain, family 43"/>
    <property type="match status" value="1"/>
</dbReference>
<dbReference type="Pfam" id="PF04616">
    <property type="entry name" value="Glyco_hydro_43"/>
    <property type="match status" value="1"/>
</dbReference>
<keyword evidence="3 7" id="KW-0378">Hydrolase</keyword>
<accession>A0A1W6LJ99</accession>
<dbReference type="EMBL" id="CP021023">
    <property type="protein sequence ID" value="ARN55814.1"/>
    <property type="molecule type" value="Genomic_DNA"/>
</dbReference>
<dbReference type="RefSeq" id="WP_085754541.1">
    <property type="nucleotide sequence ID" value="NZ_CP021023.1"/>
</dbReference>
<feature type="active site" description="Proton donor" evidence="5">
    <location>
        <position position="220"/>
    </location>
</feature>
<evidence type="ECO:0000313" key="7">
    <source>
        <dbReference type="EMBL" id="ARN55814.1"/>
    </source>
</evidence>
<evidence type="ECO:0000256" key="2">
    <source>
        <dbReference type="ARBA" id="ARBA00009865"/>
    </source>
</evidence>
<dbReference type="KEGG" id="pbp:STSP1_00180"/>
<keyword evidence="8" id="KW-1185">Reference proteome</keyword>
<protein>
    <submittedName>
        <fullName evidence="7">Intracellular endo-alpha-(1-&gt;5)-L-arabinanase</fullName>
        <ecNumber evidence="7">3.2.1.99</ecNumber>
    </submittedName>
</protein>
<dbReference type="Proteomes" id="UP000193334">
    <property type="component" value="Chromosome"/>
</dbReference>
<reference evidence="8" key="1">
    <citation type="submission" date="2017-04" db="EMBL/GenBank/DDBJ databases">
        <title>Comparative genomics and description of representatives of a novel lineage of planctomycetes thriving in anoxic sediments.</title>
        <authorList>
            <person name="Spring S."/>
            <person name="Bunk B."/>
            <person name="Sproer C."/>
        </authorList>
    </citation>
    <scope>NUCLEOTIDE SEQUENCE [LARGE SCALE GENOMIC DNA]</scope>
    <source>
        <strain evidence="8">ST-PulAB-D4</strain>
    </source>
</reference>
<organism evidence="7 8">
    <name type="scientific">Sedimentisphaera salicampi</name>
    <dbReference type="NCBI Taxonomy" id="1941349"/>
    <lineage>
        <taxon>Bacteria</taxon>
        <taxon>Pseudomonadati</taxon>
        <taxon>Planctomycetota</taxon>
        <taxon>Phycisphaerae</taxon>
        <taxon>Sedimentisphaerales</taxon>
        <taxon>Sedimentisphaeraceae</taxon>
        <taxon>Sedimentisphaera</taxon>
    </lineage>
</organism>
<name>A0A1W6LJ99_9BACT</name>
<evidence type="ECO:0000256" key="6">
    <source>
        <dbReference type="PIRSR" id="PIRSR606710-2"/>
    </source>
</evidence>
<evidence type="ECO:0000256" key="3">
    <source>
        <dbReference type="ARBA" id="ARBA00022801"/>
    </source>
</evidence>
<keyword evidence="4 7" id="KW-0326">Glycosidase</keyword>
<dbReference type="STRING" id="1941349.STSP1_00180"/>
<feature type="site" description="Important for catalytic activity, responsible for pKa modulation of the active site Glu and correct orientation of both the proton donor and substrate" evidence="6">
    <location>
        <position position="166"/>
    </location>
</feature>
<evidence type="ECO:0000256" key="5">
    <source>
        <dbReference type="PIRSR" id="PIRSR606710-1"/>
    </source>
</evidence>
<dbReference type="SUPFAM" id="SSF75005">
    <property type="entry name" value="Arabinanase/levansucrase/invertase"/>
    <property type="match status" value="1"/>
</dbReference>
<gene>
    <name evidence="7" type="primary">abn-ts_1</name>
    <name evidence="7" type="ORF">STSP1_00180</name>
</gene>
<dbReference type="InterPro" id="IPR023296">
    <property type="entry name" value="Glyco_hydro_beta-prop_sf"/>
</dbReference>
<dbReference type="Gene3D" id="2.60.120.200">
    <property type="match status" value="1"/>
</dbReference>
<dbReference type="InterPro" id="IPR013320">
    <property type="entry name" value="ConA-like_dom_sf"/>
</dbReference>